<feature type="transmembrane region" description="Helical" evidence="1">
    <location>
        <begin position="72"/>
        <end position="90"/>
    </location>
</feature>
<proteinExistence type="predicted"/>
<dbReference type="Proteomes" id="UP000192132">
    <property type="component" value="Unassembled WGS sequence"/>
</dbReference>
<keyword evidence="3" id="KW-1185">Reference proteome</keyword>
<protein>
    <submittedName>
        <fullName evidence="2">Uncharacterized protein</fullName>
    </submittedName>
</protein>
<organism evidence="2 3">
    <name type="scientific">Alkanindiges hydrocarboniclasticus</name>
    <dbReference type="NCBI Taxonomy" id="1907941"/>
    <lineage>
        <taxon>Bacteria</taxon>
        <taxon>Pseudomonadati</taxon>
        <taxon>Pseudomonadota</taxon>
        <taxon>Gammaproteobacteria</taxon>
        <taxon>Moraxellales</taxon>
        <taxon>Moraxellaceae</taxon>
        <taxon>Alkanindiges</taxon>
    </lineage>
</organism>
<keyword evidence="1" id="KW-1133">Transmembrane helix</keyword>
<dbReference type="RefSeq" id="WP_076876972.1">
    <property type="nucleotide sequence ID" value="NZ_MLCN01000004.1"/>
</dbReference>
<comment type="caution">
    <text evidence="2">The sequence shown here is derived from an EMBL/GenBank/DDBJ whole genome shotgun (WGS) entry which is preliminary data.</text>
</comment>
<evidence type="ECO:0000256" key="1">
    <source>
        <dbReference type="SAM" id="Phobius"/>
    </source>
</evidence>
<evidence type="ECO:0000313" key="3">
    <source>
        <dbReference type="Proteomes" id="UP000192132"/>
    </source>
</evidence>
<dbReference type="EMBL" id="MLCN01000004">
    <property type="protein sequence ID" value="ONG42033.1"/>
    <property type="molecule type" value="Genomic_DNA"/>
</dbReference>
<accession>A0A1S8CZX6</accession>
<evidence type="ECO:0000313" key="2">
    <source>
        <dbReference type="EMBL" id="ONG42033.1"/>
    </source>
</evidence>
<name>A0A1S8CZX6_9GAMM</name>
<sequence>MNNYPRMLYRPGKGPSEVWGELVDTRIVQSEAEEVKAIREGWLQDPNKACQKAHRKRLLHDKWQKFAKHWQFWITCAIGIMAIVVSYMAIK</sequence>
<dbReference type="AlphaFoldDB" id="A0A1S8CZX6"/>
<keyword evidence="1" id="KW-0472">Membrane</keyword>
<reference evidence="2 3" key="1">
    <citation type="submission" date="2016-10" db="EMBL/GenBank/DDBJ databases">
        <title>Draft Genome sequence of Alkanindiges sp. strain H1.</title>
        <authorList>
            <person name="Subhash Y."/>
            <person name="Lee S."/>
        </authorList>
    </citation>
    <scope>NUCLEOTIDE SEQUENCE [LARGE SCALE GENOMIC DNA]</scope>
    <source>
        <strain evidence="2 3">H1</strain>
    </source>
</reference>
<keyword evidence="1" id="KW-0812">Transmembrane</keyword>
<dbReference type="OrthoDB" id="9811157at2"/>
<gene>
    <name evidence="2" type="ORF">BKE30_01855</name>
</gene>